<evidence type="ECO:0000313" key="3">
    <source>
        <dbReference type="Proteomes" id="UP000246121"/>
    </source>
</evidence>
<reference evidence="2 3" key="1">
    <citation type="journal article" date="2018" name="Microb. Genom.">
        <title>Expanding an expanded genome: long-read sequencing of Trypanosoma cruzi.</title>
        <authorList>
            <person name="Berna L."/>
            <person name="Rodriguez M."/>
            <person name="Chiribao M.L."/>
            <person name="Parodi-Talice A."/>
            <person name="Pita S."/>
            <person name="Rijo G."/>
            <person name="Alvarez-Valin F."/>
            <person name="Robello C."/>
        </authorList>
    </citation>
    <scope>NUCLEOTIDE SEQUENCE [LARGE SCALE GENOMIC DNA]</scope>
    <source>
        <strain evidence="2 3">Dm28c</strain>
    </source>
</reference>
<dbReference type="VEuPathDB" id="TriTrypDB:TcBrA4_0047350"/>
<accession>A0A2V2UZF9</accession>
<evidence type="ECO:0000256" key="1">
    <source>
        <dbReference type="SAM" id="MobiDB-lite"/>
    </source>
</evidence>
<dbReference type="VEuPathDB" id="TriTrypDB:ECC02_009491"/>
<name>A0A2V2UZF9_TRYCR</name>
<dbReference type="Proteomes" id="UP000246121">
    <property type="component" value="Unassembled WGS sequence"/>
</dbReference>
<dbReference type="VEuPathDB" id="TriTrypDB:BCY84_20440"/>
<organism evidence="2 3">
    <name type="scientific">Trypanosoma cruzi</name>
    <dbReference type="NCBI Taxonomy" id="5693"/>
    <lineage>
        <taxon>Eukaryota</taxon>
        <taxon>Discoba</taxon>
        <taxon>Euglenozoa</taxon>
        <taxon>Kinetoplastea</taxon>
        <taxon>Metakinetoplastina</taxon>
        <taxon>Trypanosomatida</taxon>
        <taxon>Trypanosomatidae</taxon>
        <taxon>Trypanosoma</taxon>
        <taxon>Schizotrypanum</taxon>
    </lineage>
</organism>
<sequence>MKRTPHPSGVEILFDAKWHQYKLGHTALRSVSKVLDKYFPFDEKRVLALVSKKTGQPVEEVKAGWNRQALLGKNIHEYIQNKLCGLPPPTWTVVLKSQQKKKEEEEEPKKRNSGKKKTDVKSPSTSSKQSIVDSVLHGDEAAYMNAADRVIENILRHYDIIAVEQVIASPSWGIGGTVDFIARNKRTHKLLIGDWKTSGSVASAFRFGSFEEPCTGCLMHLPNTKFYRYAMQVIIYGEILKHERYLSDGFFGRAVKPINVAVKSISVSPHDLHNAFEYGIVQLLKDEKGGVCVELKGVTESTVLPVDAHDNTFMQLLKDVMRG</sequence>
<comment type="caution">
    <text evidence="2">The sequence shown here is derived from an EMBL/GenBank/DDBJ whole genome shotgun (WGS) entry which is preliminary data.</text>
</comment>
<evidence type="ECO:0008006" key="4">
    <source>
        <dbReference type="Google" id="ProtNLM"/>
    </source>
</evidence>
<proteinExistence type="predicted"/>
<dbReference type="VEuPathDB" id="TriTrypDB:Tc_MARK_5602"/>
<protein>
    <recommendedName>
        <fullName evidence="4">PD-(D/E)XK endonuclease-like domain-containing protein</fullName>
    </recommendedName>
</protein>
<dbReference type="VEuPathDB" id="TriTrypDB:TcCLB.511367.280"/>
<feature type="compositionally biased region" description="Polar residues" evidence="1">
    <location>
        <begin position="121"/>
        <end position="130"/>
    </location>
</feature>
<dbReference type="AlphaFoldDB" id="A0A2V2UZF9"/>
<dbReference type="VEuPathDB" id="TriTrypDB:TcCL_NonESM06536"/>
<dbReference type="VEuPathDB" id="TriTrypDB:TcG_02581"/>
<feature type="compositionally biased region" description="Basic and acidic residues" evidence="1">
    <location>
        <begin position="100"/>
        <end position="120"/>
    </location>
</feature>
<dbReference type="OrthoDB" id="240844at2759"/>
<dbReference type="VEuPathDB" id="TriTrypDB:TCSYLVIO_006844"/>
<dbReference type="VEuPathDB" id="TriTrypDB:C3747_271g35"/>
<dbReference type="Gene3D" id="3.90.320.10">
    <property type="match status" value="1"/>
</dbReference>
<gene>
    <name evidence="2" type="ORF">C4B63_58g119</name>
</gene>
<feature type="region of interest" description="Disordered" evidence="1">
    <location>
        <begin position="95"/>
        <end position="130"/>
    </location>
</feature>
<evidence type="ECO:0000313" key="2">
    <source>
        <dbReference type="EMBL" id="PWU89615.1"/>
    </source>
</evidence>
<dbReference type="InterPro" id="IPR011604">
    <property type="entry name" value="PDDEXK-like_dom_sf"/>
</dbReference>
<dbReference type="EMBL" id="PRFA01000058">
    <property type="protein sequence ID" value="PWU89615.1"/>
    <property type="molecule type" value="Genomic_DNA"/>
</dbReference>
<dbReference type="VEuPathDB" id="TriTrypDB:C4B63_58g119"/>